<dbReference type="HAMAP" id="MF_00272">
    <property type="entry name" value="GcvH"/>
    <property type="match status" value="1"/>
</dbReference>
<dbReference type="GO" id="GO:0005739">
    <property type="term" value="C:mitochondrion"/>
    <property type="evidence" value="ECO:0007669"/>
    <property type="project" value="UniProtKB-SubCell"/>
</dbReference>
<gene>
    <name evidence="7" type="ORF">NADFUDRAFT_47171</name>
</gene>
<dbReference type="GO" id="GO:0019464">
    <property type="term" value="P:glycine decarboxylation via glycine cleavage system"/>
    <property type="evidence" value="ECO:0007669"/>
    <property type="project" value="UniProtKB-UniRule"/>
</dbReference>
<dbReference type="PANTHER" id="PTHR11715">
    <property type="entry name" value="GLYCINE CLEAVAGE SYSTEM H PROTEIN"/>
    <property type="match status" value="1"/>
</dbReference>
<evidence type="ECO:0000256" key="2">
    <source>
        <dbReference type="ARBA" id="ARBA00022823"/>
    </source>
</evidence>
<keyword evidence="8" id="KW-1185">Reference proteome</keyword>
<dbReference type="PROSITE" id="PS50968">
    <property type="entry name" value="BIOTINYL_LIPOYL"/>
    <property type="match status" value="1"/>
</dbReference>
<sequence>MFSVATRRFAFSAFKSAPVFRAATPRLFAPSLRFYSNALTKDSIVTKYSAGPIKVAYTEDHEWVALHEDGTAFVGITKYAADALGDATFVELATVGDAVEIGDSIGSIESVKSASEIYAPVTGEVSEANQLLDSNPGLVNQDPMGEGWIAQLQVGPNYDLSNLLDAAKYEEFLKSDH</sequence>
<comment type="subcellular location">
    <subcellularLocation>
        <location evidence="5">Mitochondrion</location>
    </subcellularLocation>
</comment>
<dbReference type="GO" id="GO:0009249">
    <property type="term" value="P:protein lipoylation"/>
    <property type="evidence" value="ECO:0007669"/>
    <property type="project" value="EnsemblFungi"/>
</dbReference>
<comment type="similarity">
    <text evidence="1 5">Belongs to the GcvH family.</text>
</comment>
<keyword evidence="2 4" id="KW-0450">Lipoyl</keyword>
<dbReference type="OrthoDB" id="10264154at2759"/>
<dbReference type="STRING" id="857566.A0A1E3PGP8"/>
<evidence type="ECO:0000256" key="5">
    <source>
        <dbReference type="RuleBase" id="RU364055"/>
    </source>
</evidence>
<dbReference type="GO" id="GO:0031405">
    <property type="term" value="F:lipoic acid binding"/>
    <property type="evidence" value="ECO:0007669"/>
    <property type="project" value="EnsemblFungi"/>
</dbReference>
<dbReference type="InterPro" id="IPR003016">
    <property type="entry name" value="2-oxoA_DH_lipoyl-BS"/>
</dbReference>
<dbReference type="GO" id="GO:0006730">
    <property type="term" value="P:one-carbon metabolic process"/>
    <property type="evidence" value="ECO:0007669"/>
    <property type="project" value="EnsemblFungi"/>
</dbReference>
<dbReference type="InterPro" id="IPR000089">
    <property type="entry name" value="Biotin_lipoyl"/>
</dbReference>
<reference evidence="7 8" key="1">
    <citation type="journal article" date="2016" name="Proc. Natl. Acad. Sci. U.S.A.">
        <title>Comparative genomics of biotechnologically important yeasts.</title>
        <authorList>
            <person name="Riley R."/>
            <person name="Haridas S."/>
            <person name="Wolfe K.H."/>
            <person name="Lopes M.R."/>
            <person name="Hittinger C.T."/>
            <person name="Goeker M."/>
            <person name="Salamov A.A."/>
            <person name="Wisecaver J.H."/>
            <person name="Long T.M."/>
            <person name="Calvey C.H."/>
            <person name="Aerts A.L."/>
            <person name="Barry K.W."/>
            <person name="Choi C."/>
            <person name="Clum A."/>
            <person name="Coughlan A.Y."/>
            <person name="Deshpande S."/>
            <person name="Douglass A.P."/>
            <person name="Hanson S.J."/>
            <person name="Klenk H.-P."/>
            <person name="LaButti K.M."/>
            <person name="Lapidus A."/>
            <person name="Lindquist E.A."/>
            <person name="Lipzen A.M."/>
            <person name="Meier-Kolthoff J.P."/>
            <person name="Ohm R.A."/>
            <person name="Otillar R.P."/>
            <person name="Pangilinan J.L."/>
            <person name="Peng Y."/>
            <person name="Rokas A."/>
            <person name="Rosa C.A."/>
            <person name="Scheuner C."/>
            <person name="Sibirny A.A."/>
            <person name="Slot J.C."/>
            <person name="Stielow J.B."/>
            <person name="Sun H."/>
            <person name="Kurtzman C.P."/>
            <person name="Blackwell M."/>
            <person name="Grigoriev I.V."/>
            <person name="Jeffries T.W."/>
        </authorList>
    </citation>
    <scope>NUCLEOTIDE SEQUENCE [LARGE SCALE GENOMIC DNA]</scope>
    <source>
        <strain evidence="7 8">DSM 6958</strain>
    </source>
</reference>
<evidence type="ECO:0000313" key="8">
    <source>
        <dbReference type="Proteomes" id="UP000095009"/>
    </source>
</evidence>
<evidence type="ECO:0000256" key="1">
    <source>
        <dbReference type="ARBA" id="ARBA00009249"/>
    </source>
</evidence>
<dbReference type="EMBL" id="KV454411">
    <property type="protein sequence ID" value="ODQ64490.1"/>
    <property type="molecule type" value="Genomic_DNA"/>
</dbReference>
<keyword evidence="3 5" id="KW-0809">Transit peptide</keyword>
<dbReference type="Gene3D" id="2.40.50.100">
    <property type="match status" value="1"/>
</dbReference>
<dbReference type="AlphaFoldDB" id="A0A1E3PGP8"/>
<name>A0A1E3PGP8_9ASCO</name>
<dbReference type="Pfam" id="PF01597">
    <property type="entry name" value="GCV_H"/>
    <property type="match status" value="1"/>
</dbReference>
<accession>A0A1E3PGP8</accession>
<feature type="modified residue" description="N6-lipoyllysine" evidence="4">
    <location>
        <position position="112"/>
    </location>
</feature>
<evidence type="ECO:0000256" key="4">
    <source>
        <dbReference type="PIRSR" id="PIRSR617453-50"/>
    </source>
</evidence>
<dbReference type="InterPro" id="IPR017453">
    <property type="entry name" value="GCV_H_sub"/>
</dbReference>
<dbReference type="NCBIfam" id="NF002270">
    <property type="entry name" value="PRK01202.1"/>
    <property type="match status" value="1"/>
</dbReference>
<dbReference type="NCBIfam" id="TIGR00527">
    <property type="entry name" value="gcvH"/>
    <property type="match status" value="1"/>
</dbReference>
<dbReference type="InterPro" id="IPR011053">
    <property type="entry name" value="Single_hybrid_motif"/>
</dbReference>
<keyword evidence="5" id="KW-0496">Mitochondrion</keyword>
<evidence type="ECO:0000259" key="6">
    <source>
        <dbReference type="PROSITE" id="PS50968"/>
    </source>
</evidence>
<proteinExistence type="inferred from homology"/>
<dbReference type="SUPFAM" id="SSF51230">
    <property type="entry name" value="Single hybrid motif"/>
    <property type="match status" value="1"/>
</dbReference>
<evidence type="ECO:0000313" key="7">
    <source>
        <dbReference type="EMBL" id="ODQ64490.1"/>
    </source>
</evidence>
<evidence type="ECO:0000256" key="3">
    <source>
        <dbReference type="ARBA" id="ARBA00022946"/>
    </source>
</evidence>
<dbReference type="GO" id="GO:0005960">
    <property type="term" value="C:glycine cleavage complex"/>
    <property type="evidence" value="ECO:0007669"/>
    <property type="project" value="UniProtKB-UniRule"/>
</dbReference>
<dbReference type="CDD" id="cd06848">
    <property type="entry name" value="GCS_H"/>
    <property type="match status" value="1"/>
</dbReference>
<comment type="subunit">
    <text evidence="5">The glycine cleavage system is composed of four proteins: P, T, L and H.</text>
</comment>
<dbReference type="Proteomes" id="UP000095009">
    <property type="component" value="Unassembled WGS sequence"/>
</dbReference>
<organism evidence="7 8">
    <name type="scientific">Nadsonia fulvescens var. elongata DSM 6958</name>
    <dbReference type="NCBI Taxonomy" id="857566"/>
    <lineage>
        <taxon>Eukaryota</taxon>
        <taxon>Fungi</taxon>
        <taxon>Dikarya</taxon>
        <taxon>Ascomycota</taxon>
        <taxon>Saccharomycotina</taxon>
        <taxon>Dipodascomycetes</taxon>
        <taxon>Dipodascales</taxon>
        <taxon>Dipodascales incertae sedis</taxon>
        <taxon>Nadsonia</taxon>
    </lineage>
</organism>
<dbReference type="PROSITE" id="PS00189">
    <property type="entry name" value="LIPOYL"/>
    <property type="match status" value="1"/>
</dbReference>
<comment type="function">
    <text evidence="5">The H protein shuttles the methylamine group of glycine from the P protein to the T protein.</text>
</comment>
<comment type="cofactor">
    <cofactor evidence="5">
        <name>(R)-lipoate</name>
        <dbReference type="ChEBI" id="CHEBI:83088"/>
    </cofactor>
    <text evidence="5">Binds 1 lipoyl cofactor covalently.</text>
</comment>
<dbReference type="PANTHER" id="PTHR11715:SF3">
    <property type="entry name" value="GLYCINE CLEAVAGE SYSTEM H PROTEIN-RELATED"/>
    <property type="match status" value="1"/>
</dbReference>
<dbReference type="InterPro" id="IPR033753">
    <property type="entry name" value="GCV_H/Fam206"/>
</dbReference>
<dbReference type="InterPro" id="IPR002930">
    <property type="entry name" value="GCV_H"/>
</dbReference>
<feature type="domain" description="Lipoyl-binding" evidence="6">
    <location>
        <begin position="71"/>
        <end position="153"/>
    </location>
</feature>
<protein>
    <recommendedName>
        <fullName evidence="5">Glycine cleavage system H protein</fullName>
    </recommendedName>
</protein>